<evidence type="ECO:0000256" key="1">
    <source>
        <dbReference type="SAM" id="MobiDB-lite"/>
    </source>
</evidence>
<dbReference type="OrthoDB" id="255854at2"/>
<proteinExistence type="predicted"/>
<evidence type="ECO:0000313" key="4">
    <source>
        <dbReference type="Proteomes" id="UP000320839"/>
    </source>
</evidence>
<dbReference type="RefSeq" id="WP_145458620.1">
    <property type="nucleotide sequence ID" value="NZ_CP036317.1"/>
</dbReference>
<feature type="compositionally biased region" description="Acidic residues" evidence="1">
    <location>
        <begin position="63"/>
        <end position="74"/>
    </location>
</feature>
<evidence type="ECO:0000313" key="3">
    <source>
        <dbReference type="EMBL" id="QDV20437.1"/>
    </source>
</evidence>
<feature type="transmembrane region" description="Helical" evidence="2">
    <location>
        <begin position="103"/>
        <end position="122"/>
    </location>
</feature>
<accession>A0A518FVQ8</accession>
<keyword evidence="2" id="KW-1133">Transmembrane helix</keyword>
<sequence length="845" mass="92758">MSETTVIECPHCGATFKAKSKAALGKKVACPKCQTPFVISQSPSASRKTKPKQQKAPVKQEFENDLWEEDDEYEERPAPRERSGRPRGRAAEKSQLSGDSMKWIGLAVILVIVVGGISLIALSTRSSSSKKPSENLAAKLMTEKQSDDAVAETEEPAAAEMEVARADTTEPAAAEEKPQAAIASTTPQEPVAPMADQGAAGNQSLTPAQAAESHLLVYQIVKLDDSIANSISKAGQNSESTYDHLSRSLARTVDLELQLAKIPSYLAGSTQVDLEKKLLSLQADPQIAKQVSDSINDNSEIKIQISETPEVVALELPEDEGDDLDYKVDFEIKGIDESISKQLVANPAAGASVLAQILNHHLSQAIPEYIPGTLKVDLESLKMTVHLTRYPESYLYSRINKISSIPVNVAPIPNTIRELRTPDQIKPTQVTFKIQGFKKSRLIRLDVGNSYNHDRGRVYSGLLFALTKIITGYIPGSLDVNFVDETVTFQLDHEPGPSLSKRINDAFFNVTLLSDLPIKTGPPAPPFCTPGRPKQLVVLRVTETGSFGRSLTSELNPDELKRELARAALRMNSHFKGHLSGYIPESIEVDPNQLLIAFQMDRTPPADLANMVNSLFFFNFKVADEIVAVHDVEYDPESSEKTLYFQFANHNEFGPRNDREYIRDKTDGVLAYRLDRYIPNSLQMDFDQGTFNIKIRIGGNEQSEIRMITESLGNNKIDATYVKTDPPQGKGNAHPRGIGIVAGAGAGMAAGSTGKQAEGKHLKVTIQYGLYAGKQNVARSARTALDGFAWIDLKSIQIDEAKKEITFQTKGEMNLPALERLLKRQKFYQCVLNSEALPDPASTEK</sequence>
<dbReference type="Proteomes" id="UP000320839">
    <property type="component" value="Chromosome"/>
</dbReference>
<feature type="region of interest" description="Disordered" evidence="1">
    <location>
        <begin position="142"/>
        <end position="205"/>
    </location>
</feature>
<gene>
    <name evidence="3" type="ORF">Pan153_51120</name>
</gene>
<evidence type="ECO:0000256" key="2">
    <source>
        <dbReference type="SAM" id="Phobius"/>
    </source>
</evidence>
<organism evidence="3 4">
    <name type="scientific">Gimesia panareensis</name>
    <dbReference type="NCBI Taxonomy" id="2527978"/>
    <lineage>
        <taxon>Bacteria</taxon>
        <taxon>Pseudomonadati</taxon>
        <taxon>Planctomycetota</taxon>
        <taxon>Planctomycetia</taxon>
        <taxon>Planctomycetales</taxon>
        <taxon>Planctomycetaceae</taxon>
        <taxon>Gimesia</taxon>
    </lineage>
</organism>
<feature type="region of interest" description="Disordered" evidence="1">
    <location>
        <begin position="40"/>
        <end position="96"/>
    </location>
</feature>
<name>A0A518FVQ8_9PLAN</name>
<dbReference type="AlphaFoldDB" id="A0A518FVQ8"/>
<dbReference type="Gene3D" id="2.20.28.160">
    <property type="match status" value="1"/>
</dbReference>
<feature type="compositionally biased region" description="Basic and acidic residues" evidence="1">
    <location>
        <begin position="162"/>
        <end position="178"/>
    </location>
</feature>
<keyword evidence="2" id="KW-0812">Transmembrane</keyword>
<evidence type="ECO:0008006" key="5">
    <source>
        <dbReference type="Google" id="ProtNLM"/>
    </source>
</evidence>
<feature type="compositionally biased region" description="Basic and acidic residues" evidence="1">
    <location>
        <begin position="75"/>
        <end position="92"/>
    </location>
</feature>
<keyword evidence="2" id="KW-0472">Membrane</keyword>
<protein>
    <recommendedName>
        <fullName evidence="5">Zinc finger/thioredoxin putative domain-containing protein</fullName>
    </recommendedName>
</protein>
<reference evidence="3 4" key="1">
    <citation type="submission" date="2019-02" db="EMBL/GenBank/DDBJ databases">
        <title>Deep-cultivation of Planctomycetes and their phenomic and genomic characterization uncovers novel biology.</title>
        <authorList>
            <person name="Wiegand S."/>
            <person name="Jogler M."/>
            <person name="Boedeker C."/>
            <person name="Pinto D."/>
            <person name="Vollmers J."/>
            <person name="Rivas-Marin E."/>
            <person name="Kohn T."/>
            <person name="Peeters S.H."/>
            <person name="Heuer A."/>
            <person name="Rast P."/>
            <person name="Oberbeckmann S."/>
            <person name="Bunk B."/>
            <person name="Jeske O."/>
            <person name="Meyerdierks A."/>
            <person name="Storesund J.E."/>
            <person name="Kallscheuer N."/>
            <person name="Luecker S."/>
            <person name="Lage O.M."/>
            <person name="Pohl T."/>
            <person name="Merkel B.J."/>
            <person name="Hornburger P."/>
            <person name="Mueller R.-W."/>
            <person name="Bruemmer F."/>
            <person name="Labrenz M."/>
            <person name="Spormann A.M."/>
            <person name="Op den Camp H."/>
            <person name="Overmann J."/>
            <person name="Amann R."/>
            <person name="Jetten M.S.M."/>
            <person name="Mascher T."/>
            <person name="Medema M.H."/>
            <person name="Devos D.P."/>
            <person name="Kaster A.-K."/>
            <person name="Ovreas L."/>
            <person name="Rohde M."/>
            <person name="Galperin M.Y."/>
            <person name="Jogler C."/>
        </authorList>
    </citation>
    <scope>NUCLEOTIDE SEQUENCE [LARGE SCALE GENOMIC DNA]</scope>
    <source>
        <strain evidence="3 4">Pan153</strain>
    </source>
</reference>
<dbReference type="EMBL" id="CP036317">
    <property type="protein sequence ID" value="QDV20437.1"/>
    <property type="molecule type" value="Genomic_DNA"/>
</dbReference>